<accession>V4BU14</accession>
<organism evidence="3 4">
    <name type="scientific">Lottia gigantea</name>
    <name type="common">Giant owl limpet</name>
    <dbReference type="NCBI Taxonomy" id="225164"/>
    <lineage>
        <taxon>Eukaryota</taxon>
        <taxon>Metazoa</taxon>
        <taxon>Spiralia</taxon>
        <taxon>Lophotrochozoa</taxon>
        <taxon>Mollusca</taxon>
        <taxon>Gastropoda</taxon>
        <taxon>Patellogastropoda</taxon>
        <taxon>Lottioidea</taxon>
        <taxon>Lottiidae</taxon>
        <taxon>Lottia</taxon>
    </lineage>
</organism>
<evidence type="ECO:0000313" key="4">
    <source>
        <dbReference type="Proteomes" id="UP000030746"/>
    </source>
</evidence>
<keyword evidence="1" id="KW-0863">Zinc-finger</keyword>
<dbReference type="AlphaFoldDB" id="V4BU14"/>
<protein>
    <recommendedName>
        <fullName evidence="2">SWIM-type domain-containing protein</fullName>
    </recommendedName>
</protein>
<dbReference type="EMBL" id="KB202084">
    <property type="protein sequence ID" value="ESO92474.1"/>
    <property type="molecule type" value="Genomic_DNA"/>
</dbReference>
<reference evidence="3 4" key="1">
    <citation type="journal article" date="2013" name="Nature">
        <title>Insights into bilaterian evolution from three spiralian genomes.</title>
        <authorList>
            <person name="Simakov O."/>
            <person name="Marletaz F."/>
            <person name="Cho S.J."/>
            <person name="Edsinger-Gonzales E."/>
            <person name="Havlak P."/>
            <person name="Hellsten U."/>
            <person name="Kuo D.H."/>
            <person name="Larsson T."/>
            <person name="Lv J."/>
            <person name="Arendt D."/>
            <person name="Savage R."/>
            <person name="Osoegawa K."/>
            <person name="de Jong P."/>
            <person name="Grimwood J."/>
            <person name="Chapman J.A."/>
            <person name="Shapiro H."/>
            <person name="Aerts A."/>
            <person name="Otillar R.P."/>
            <person name="Terry A.Y."/>
            <person name="Boore J.L."/>
            <person name="Grigoriev I.V."/>
            <person name="Lindberg D.R."/>
            <person name="Seaver E.C."/>
            <person name="Weisblat D.A."/>
            <person name="Putnam N.H."/>
            <person name="Rokhsar D.S."/>
        </authorList>
    </citation>
    <scope>NUCLEOTIDE SEQUENCE [LARGE SCALE GENOMIC DNA]</scope>
</reference>
<evidence type="ECO:0000259" key="2">
    <source>
        <dbReference type="PROSITE" id="PS50966"/>
    </source>
</evidence>
<keyword evidence="1" id="KW-0862">Zinc</keyword>
<dbReference type="OrthoDB" id="6150801at2759"/>
<dbReference type="PROSITE" id="PS50966">
    <property type="entry name" value="ZF_SWIM"/>
    <property type="match status" value="1"/>
</dbReference>
<gene>
    <name evidence="3" type="ORF">LOTGIDRAFT_176758</name>
</gene>
<dbReference type="InterPro" id="IPR007527">
    <property type="entry name" value="Znf_SWIM"/>
</dbReference>
<dbReference type="OMA" id="CECALAW"/>
<evidence type="ECO:0000256" key="1">
    <source>
        <dbReference type="PROSITE-ProRule" id="PRU00325"/>
    </source>
</evidence>
<evidence type="ECO:0000313" key="3">
    <source>
        <dbReference type="EMBL" id="ESO92474.1"/>
    </source>
</evidence>
<dbReference type="GeneID" id="20243981"/>
<dbReference type="KEGG" id="lgi:LOTGIDRAFT_176758"/>
<feature type="non-terminal residue" evidence="3">
    <location>
        <position position="1"/>
    </location>
</feature>
<dbReference type="Proteomes" id="UP000030746">
    <property type="component" value="Unassembled WGS sequence"/>
</dbReference>
<sequence length="189" mass="21902">LETFDRNKDSEHEVLENEYSMEIPNYDLYKDINTDTKFSLLKLESILCYHEQFQKKLDDDSKKLYINRFLKYLRIASTDSYYFFKSECHAEMKKVSYRIDIAIDIDGTIVESQCECSAGMGPTAHCKHVCATLYAIFKFSTCAEIITELSCTSQLQTFHQSTHFMASPLKSKDLPLSGYKDVNFDPRST</sequence>
<keyword evidence="1" id="KW-0479">Metal-binding</keyword>
<keyword evidence="4" id="KW-1185">Reference proteome</keyword>
<dbReference type="RefSeq" id="XP_009056838.1">
    <property type="nucleotide sequence ID" value="XM_009058590.1"/>
</dbReference>
<dbReference type="CTD" id="20243981"/>
<dbReference type="GO" id="GO:0008270">
    <property type="term" value="F:zinc ion binding"/>
    <property type="evidence" value="ECO:0007669"/>
    <property type="project" value="UniProtKB-KW"/>
</dbReference>
<feature type="domain" description="SWIM-type" evidence="2">
    <location>
        <begin position="99"/>
        <end position="137"/>
    </location>
</feature>
<proteinExistence type="predicted"/>
<name>V4BU14_LOTGI</name>